<dbReference type="SUPFAM" id="SSF81321">
    <property type="entry name" value="Family A G protein-coupled receptor-like"/>
    <property type="match status" value="1"/>
</dbReference>
<accession>A0ABY7EKI1</accession>
<keyword evidence="1" id="KW-0812">Transmembrane</keyword>
<dbReference type="Gene3D" id="1.20.1070.10">
    <property type="entry name" value="Rhodopsin 7-helix transmembrane proteins"/>
    <property type="match status" value="1"/>
</dbReference>
<evidence type="ECO:0008006" key="4">
    <source>
        <dbReference type="Google" id="ProtNLM"/>
    </source>
</evidence>
<reference evidence="2" key="1">
    <citation type="submission" date="2022-11" db="EMBL/GenBank/DDBJ databases">
        <title>Centuries of genome instability and evolution in soft-shell clam transmissible cancer (bioRxiv).</title>
        <authorList>
            <person name="Hart S.F.M."/>
            <person name="Yonemitsu M.A."/>
            <person name="Giersch R.M."/>
            <person name="Beal B.F."/>
            <person name="Arriagada G."/>
            <person name="Davis B.W."/>
            <person name="Ostrander E.A."/>
            <person name="Goff S.P."/>
            <person name="Metzger M.J."/>
        </authorList>
    </citation>
    <scope>NUCLEOTIDE SEQUENCE</scope>
    <source>
        <strain evidence="2">MELC-2E11</strain>
        <tissue evidence="2">Siphon/mantle</tissue>
    </source>
</reference>
<feature type="non-terminal residue" evidence="2">
    <location>
        <position position="126"/>
    </location>
</feature>
<proteinExistence type="predicted"/>
<name>A0ABY7EKI1_MYAAR</name>
<dbReference type="Proteomes" id="UP001164746">
    <property type="component" value="Chromosome 7"/>
</dbReference>
<sequence>MEYIQFLNSVTWVDTFLTMVIPFFIIIIVNTLVLRTIIRGRLQSRHSVVISNGKKPHSAHKKVDTFTISEEYFLLQEVTMVLYYVTFSCNFVIYTLFGRNFKTSLMLILKCRSATEERRRLLLKGL</sequence>
<keyword evidence="1" id="KW-0472">Membrane</keyword>
<keyword evidence="3" id="KW-1185">Reference proteome</keyword>
<evidence type="ECO:0000256" key="1">
    <source>
        <dbReference type="SAM" id="Phobius"/>
    </source>
</evidence>
<evidence type="ECO:0000313" key="3">
    <source>
        <dbReference type="Proteomes" id="UP001164746"/>
    </source>
</evidence>
<organism evidence="2 3">
    <name type="scientific">Mya arenaria</name>
    <name type="common">Soft-shell clam</name>
    <dbReference type="NCBI Taxonomy" id="6604"/>
    <lineage>
        <taxon>Eukaryota</taxon>
        <taxon>Metazoa</taxon>
        <taxon>Spiralia</taxon>
        <taxon>Lophotrochozoa</taxon>
        <taxon>Mollusca</taxon>
        <taxon>Bivalvia</taxon>
        <taxon>Autobranchia</taxon>
        <taxon>Heteroconchia</taxon>
        <taxon>Euheterodonta</taxon>
        <taxon>Imparidentia</taxon>
        <taxon>Neoheterodontei</taxon>
        <taxon>Myida</taxon>
        <taxon>Myoidea</taxon>
        <taxon>Myidae</taxon>
        <taxon>Mya</taxon>
    </lineage>
</organism>
<gene>
    <name evidence="2" type="ORF">MAR_034761</name>
</gene>
<protein>
    <recommendedName>
        <fullName evidence="4">G-protein coupled receptors family 1 profile domain-containing protein</fullName>
    </recommendedName>
</protein>
<feature type="transmembrane region" description="Helical" evidence="1">
    <location>
        <begin position="16"/>
        <end position="38"/>
    </location>
</feature>
<evidence type="ECO:0000313" key="2">
    <source>
        <dbReference type="EMBL" id="WAR09685.1"/>
    </source>
</evidence>
<dbReference type="EMBL" id="CP111018">
    <property type="protein sequence ID" value="WAR09685.1"/>
    <property type="molecule type" value="Genomic_DNA"/>
</dbReference>
<keyword evidence="1" id="KW-1133">Transmembrane helix</keyword>
<feature type="transmembrane region" description="Helical" evidence="1">
    <location>
        <begin position="81"/>
        <end position="97"/>
    </location>
</feature>